<sequence length="170" mass="18948">MSLLPAPLYEQIEKSIPIACVDFVPLRRTSTIEVGLIERESPFGVVWCHLGGRILRGETVAQALRRHAVDTLDVELDLPADPQPDYVYQWFPPAVAPNDGTPHGDDPRKQAIGLSFIVEMVGEPRPRNEALGFDYFALDSLPQPLWPGTEYLVRTMLERRRGASADATGR</sequence>
<organism evidence="1 2">
    <name type="scientific">Microbacterium allomyrinae</name>
    <dbReference type="NCBI Taxonomy" id="2830666"/>
    <lineage>
        <taxon>Bacteria</taxon>
        <taxon>Bacillati</taxon>
        <taxon>Actinomycetota</taxon>
        <taxon>Actinomycetes</taxon>
        <taxon>Micrococcales</taxon>
        <taxon>Microbacteriaceae</taxon>
        <taxon>Microbacterium</taxon>
    </lineage>
</organism>
<evidence type="ECO:0000313" key="2">
    <source>
        <dbReference type="Proteomes" id="UP001139354"/>
    </source>
</evidence>
<gene>
    <name evidence="1" type="ORF">KEC57_17830</name>
</gene>
<dbReference type="AlphaFoldDB" id="A0A9X1LYD6"/>
<dbReference type="RefSeq" id="WP_229386053.1">
    <property type="nucleotide sequence ID" value="NZ_JAGTTN010000009.1"/>
</dbReference>
<reference evidence="1" key="1">
    <citation type="submission" date="2021-04" db="EMBL/GenBank/DDBJ databases">
        <title>Microbacterium tenobrionis sp. nov. and Microbacterium allomyrinae sp. nov., isolated from larvae of Tenobrio molitor and Allomyrina dichotoma, respectively.</title>
        <authorList>
            <person name="Lee S.D."/>
        </authorList>
    </citation>
    <scope>NUCLEOTIDE SEQUENCE</scope>
    <source>
        <strain evidence="1">BWT-G7</strain>
    </source>
</reference>
<comment type="caution">
    <text evidence="1">The sequence shown here is derived from an EMBL/GenBank/DDBJ whole genome shotgun (WGS) entry which is preliminary data.</text>
</comment>
<accession>A0A9X1LYD6</accession>
<evidence type="ECO:0000313" key="1">
    <source>
        <dbReference type="EMBL" id="MCC2034051.1"/>
    </source>
</evidence>
<proteinExistence type="predicted"/>
<dbReference type="Proteomes" id="UP001139354">
    <property type="component" value="Unassembled WGS sequence"/>
</dbReference>
<dbReference type="InterPro" id="IPR032582">
    <property type="entry name" value="DUF4916"/>
</dbReference>
<dbReference type="Pfam" id="PF16262">
    <property type="entry name" value="DUF4916"/>
    <property type="match status" value="1"/>
</dbReference>
<dbReference type="Gene3D" id="3.90.79.10">
    <property type="entry name" value="Nucleoside Triphosphate Pyrophosphohydrolase"/>
    <property type="match status" value="1"/>
</dbReference>
<name>A0A9X1LYD6_9MICO</name>
<dbReference type="InterPro" id="IPR015797">
    <property type="entry name" value="NUDIX_hydrolase-like_dom_sf"/>
</dbReference>
<protein>
    <submittedName>
        <fullName evidence="1">DUF4916 domain-containing protein</fullName>
    </submittedName>
</protein>
<dbReference type="SUPFAM" id="SSF55811">
    <property type="entry name" value="Nudix"/>
    <property type="match status" value="1"/>
</dbReference>
<dbReference type="EMBL" id="JAGTTN010000009">
    <property type="protein sequence ID" value="MCC2034051.1"/>
    <property type="molecule type" value="Genomic_DNA"/>
</dbReference>
<keyword evidence="2" id="KW-1185">Reference proteome</keyword>